<dbReference type="PANTHER" id="PTHR21575:SF12">
    <property type="entry name" value="PROTEIN HID1"/>
    <property type="match status" value="1"/>
</dbReference>
<dbReference type="Ensembl" id="ENSHHUT00000085682.1">
    <property type="protein sequence ID" value="ENSHHUP00000083060.1"/>
    <property type="gene ID" value="ENSHHUG00000048231.1"/>
</dbReference>
<dbReference type="GO" id="GO:0005797">
    <property type="term" value="C:Golgi medial cisterna"/>
    <property type="evidence" value="ECO:0007669"/>
    <property type="project" value="TreeGrafter"/>
</dbReference>
<evidence type="ECO:0000313" key="2">
    <source>
        <dbReference type="Proteomes" id="UP000314982"/>
    </source>
</evidence>
<dbReference type="InterPro" id="IPR026705">
    <property type="entry name" value="Hid-1/Ecm30"/>
</dbReference>
<name>A0A4W5R9V1_9TELE</name>
<reference evidence="1" key="3">
    <citation type="submission" date="2025-09" db="UniProtKB">
        <authorList>
            <consortium name="Ensembl"/>
        </authorList>
    </citation>
    <scope>IDENTIFICATION</scope>
</reference>
<evidence type="ECO:0000313" key="1">
    <source>
        <dbReference type="Ensembl" id="ENSHHUP00000083060.1"/>
    </source>
</evidence>
<sequence>MGNADSKLNFRKAVIQLTTKTQPVETTDDAFWDQFWADTATTVQDVFALVPAAEIRAVREESPSNLATLCYKAVEKLVQGAESGCPSEKERQIVLNCTRLLTRILPYIFEDADWRGFFWSTVPGAGDEGEDEDSRPLAESLLLAVSDLLFCPDFTVQSHKRDGLDMQSIDSCEYIWEAGVGFAQSPPLDYIHDLNRTELLKLLLTGFSDAMYLPPSAENNILNRWVTFFSSTDNRHALPLFTSLLNVVCAYDPVGYGIPYNYLMFSDYREVLVEHAVQILIVTLEHEAGAAAATLVGPDNLFVNYLSRIHREEDFSFILKGLARLMTNPLIQTYLPNSTKKIQFHQELLVLFWKLCDFNKKFLFFVLKSSDVLDVLVPILFYLNDARADQSCVGLIHIGVFILLLLSGERNFGVRLNKTYSVRVPMDIPVFTGTHADLLIMIFHKIITGGHQHLKPLFDCLLTIIVNVSPYLKSLSMVAANKLLHLLEAFSTNWFLFSASQNHHLVFFLLEVFNNIIQYQFDGNCNLVYTLIRKRNIFHQLANLTSDPVTIHKSAVTVAIDKLTEKAQVSEDGTMVCLQHNTHSPQMTADQHTYTLQPQTAGDQHKHSPQSADTNTSGIAGVLSWKSKLPLQTIMRLLQVLVPQVEKICIDKGLTDESEILKFLQHGTLVGLLPVPHPILIRKYQANAGTAMWFRTYMWGVIYLRNVDPPIWYDTDVRLFEIQRI</sequence>
<dbReference type="GeneTree" id="ENSGT00390000003070"/>
<dbReference type="Pfam" id="PF09742">
    <property type="entry name" value="Dymeclin"/>
    <property type="match status" value="1"/>
</dbReference>
<dbReference type="AlphaFoldDB" id="A0A4W5R9V1"/>
<keyword evidence="2" id="KW-1185">Reference proteome</keyword>
<proteinExistence type="predicted"/>
<dbReference type="GO" id="GO:0000138">
    <property type="term" value="C:Golgi trans cisterna"/>
    <property type="evidence" value="ECO:0007669"/>
    <property type="project" value="TreeGrafter"/>
</dbReference>
<protein>
    <submittedName>
        <fullName evidence="1">HID1 domain containing</fullName>
    </submittedName>
</protein>
<dbReference type="GO" id="GO:0016020">
    <property type="term" value="C:membrane"/>
    <property type="evidence" value="ECO:0007669"/>
    <property type="project" value="TreeGrafter"/>
</dbReference>
<organism evidence="1 2">
    <name type="scientific">Hucho hucho</name>
    <name type="common">huchen</name>
    <dbReference type="NCBI Taxonomy" id="62062"/>
    <lineage>
        <taxon>Eukaryota</taxon>
        <taxon>Metazoa</taxon>
        <taxon>Chordata</taxon>
        <taxon>Craniata</taxon>
        <taxon>Vertebrata</taxon>
        <taxon>Euteleostomi</taxon>
        <taxon>Actinopterygii</taxon>
        <taxon>Neopterygii</taxon>
        <taxon>Teleostei</taxon>
        <taxon>Protacanthopterygii</taxon>
        <taxon>Salmoniformes</taxon>
        <taxon>Salmonidae</taxon>
        <taxon>Salmoninae</taxon>
        <taxon>Hucho</taxon>
    </lineage>
</organism>
<dbReference type="PANTHER" id="PTHR21575">
    <property type="entry name" value="PROTEIN HID1"/>
    <property type="match status" value="1"/>
</dbReference>
<reference evidence="2" key="1">
    <citation type="submission" date="2018-06" db="EMBL/GenBank/DDBJ databases">
        <title>Genome assembly of Danube salmon.</title>
        <authorList>
            <person name="Macqueen D.J."/>
            <person name="Gundappa M.K."/>
        </authorList>
    </citation>
    <scope>NUCLEOTIDE SEQUENCE [LARGE SCALE GENOMIC DNA]</scope>
</reference>
<reference evidence="1" key="2">
    <citation type="submission" date="2025-08" db="UniProtKB">
        <authorList>
            <consortium name="Ensembl"/>
        </authorList>
    </citation>
    <scope>IDENTIFICATION</scope>
</reference>
<accession>A0A4W5R9V1</accession>
<dbReference type="Proteomes" id="UP000314982">
    <property type="component" value="Unassembled WGS sequence"/>
</dbReference>